<organism evidence="1 2">
    <name type="scientific">Enterococcus mundtii</name>
    <dbReference type="NCBI Taxonomy" id="53346"/>
    <lineage>
        <taxon>Bacteria</taxon>
        <taxon>Bacillati</taxon>
        <taxon>Bacillota</taxon>
        <taxon>Bacilli</taxon>
        <taxon>Lactobacillales</taxon>
        <taxon>Enterococcaceae</taxon>
        <taxon>Enterococcus</taxon>
    </lineage>
</organism>
<name>A0ABQ0V9R9_ENTMU</name>
<evidence type="ECO:0000313" key="1">
    <source>
        <dbReference type="EMBL" id="GEL79237.1"/>
    </source>
</evidence>
<sequence length="56" mass="6883">MACLLQVKICLFRSYNGQKYLMRMEYLNHDKILCPIYSQEEYFMFLIPSRSFNVRH</sequence>
<keyword evidence="2" id="KW-1185">Reference proteome</keyword>
<reference evidence="1 2" key="1">
    <citation type="submission" date="2019-07" db="EMBL/GenBank/DDBJ databases">
        <title>Whole genome shotgun sequence of Enterococcus mundtii NBRC 100490.</title>
        <authorList>
            <person name="Hosoyama A."/>
            <person name="Uohara A."/>
            <person name="Ohji S."/>
            <person name="Ichikawa N."/>
        </authorList>
    </citation>
    <scope>NUCLEOTIDE SEQUENCE [LARGE SCALE GENOMIC DNA]</scope>
    <source>
        <strain evidence="1 2">NBRC 100490</strain>
    </source>
</reference>
<dbReference type="EMBL" id="BJWA01000002">
    <property type="protein sequence ID" value="GEL79237.1"/>
    <property type="molecule type" value="Genomic_DNA"/>
</dbReference>
<protein>
    <recommendedName>
        <fullName evidence="3">Transposase</fullName>
    </recommendedName>
</protein>
<proteinExistence type="predicted"/>
<evidence type="ECO:0000313" key="2">
    <source>
        <dbReference type="Proteomes" id="UP000321175"/>
    </source>
</evidence>
<dbReference type="Proteomes" id="UP000321175">
    <property type="component" value="Unassembled WGS sequence"/>
</dbReference>
<accession>A0ABQ0V9R9</accession>
<comment type="caution">
    <text evidence="1">The sequence shown here is derived from an EMBL/GenBank/DDBJ whole genome shotgun (WGS) entry which is preliminary data.</text>
</comment>
<gene>
    <name evidence="1" type="ORF">EMU01_03810</name>
</gene>
<evidence type="ECO:0008006" key="3">
    <source>
        <dbReference type="Google" id="ProtNLM"/>
    </source>
</evidence>